<evidence type="ECO:0000256" key="5">
    <source>
        <dbReference type="ARBA" id="ARBA00022553"/>
    </source>
</evidence>
<feature type="compositionally biased region" description="Polar residues" evidence="10">
    <location>
        <begin position="523"/>
        <end position="537"/>
    </location>
</feature>
<keyword evidence="7" id="KW-0206">Cytoskeleton</keyword>
<evidence type="ECO:0000256" key="10">
    <source>
        <dbReference type="SAM" id="MobiDB-lite"/>
    </source>
</evidence>
<feature type="region of interest" description="Disordered" evidence="10">
    <location>
        <begin position="476"/>
        <end position="571"/>
    </location>
</feature>
<evidence type="ECO:0000256" key="6">
    <source>
        <dbReference type="ARBA" id="ARBA00022701"/>
    </source>
</evidence>
<feature type="coiled-coil region" evidence="9">
    <location>
        <begin position="155"/>
        <end position="182"/>
    </location>
</feature>
<comment type="caution">
    <text evidence="11">The sequence shown here is derived from an EMBL/GenBank/DDBJ whole genome shotgun (WGS) entry which is preliminary data.</text>
</comment>
<accession>A0A699GHU7</accession>
<dbReference type="PANTHER" id="PTHR19321">
    <property type="entry name" value="PROTEIN REGULATOR OF CYTOKINESIS 1 PRC1-RELATED"/>
    <property type="match status" value="1"/>
</dbReference>
<evidence type="ECO:0000256" key="4">
    <source>
        <dbReference type="ARBA" id="ARBA00022490"/>
    </source>
</evidence>
<dbReference type="GO" id="GO:0005874">
    <property type="term" value="C:microtubule"/>
    <property type="evidence" value="ECO:0007669"/>
    <property type="project" value="UniProtKB-KW"/>
</dbReference>
<keyword evidence="6" id="KW-0493">Microtubule</keyword>
<evidence type="ECO:0000256" key="7">
    <source>
        <dbReference type="ARBA" id="ARBA00023212"/>
    </source>
</evidence>
<dbReference type="EMBL" id="BKCJ010000057">
    <property type="protein sequence ID" value="GEU29303.1"/>
    <property type="molecule type" value="Genomic_DNA"/>
</dbReference>
<dbReference type="AlphaFoldDB" id="A0A699GHU7"/>
<evidence type="ECO:0000313" key="11">
    <source>
        <dbReference type="EMBL" id="GEU29303.1"/>
    </source>
</evidence>
<dbReference type="Pfam" id="PF03999">
    <property type="entry name" value="MAP65_ASE1"/>
    <property type="match status" value="1"/>
</dbReference>
<comment type="subcellular location">
    <subcellularLocation>
        <location evidence="2">Cytoplasm</location>
        <location evidence="2">Cytoskeleton</location>
    </subcellularLocation>
    <subcellularLocation>
        <location evidence="1">Nucleus</location>
    </subcellularLocation>
</comment>
<evidence type="ECO:0000256" key="8">
    <source>
        <dbReference type="ARBA" id="ARBA00023242"/>
    </source>
</evidence>
<sequence length="571" mass="63938">MAGEDEQNQLHVETTCGSLLSQLQKIWDEVGESDEARDKMLIQIDQECLDVYKRKVDQATKSRSHLLQALADAKLELATLLASLGEKSFDGIPEKTSGTIKEQLAAIAPALEQLWKQKDERVKEFSDVQTQILKICGEISGNSDRAGTQVVVDVSDLSLKKLDEFHEQLQELQKEKSDRLHKVLELVSTVHDLCAVLGIDFYTTVTEVHPSLNDATGVESKSISNDTLATLAKTVVALKEDKKQRLQKLQDLAMQLTDLWNLMDTSEEEQSLFDHVTCNISASVDEVNVPGALALDLIEQAETEVERLDQLKSSKMKEIAFKRQGELEEIFARAHVEIDTQAARERILALIDSGNVEPTELLADMDNQIVKAKEEALGRKDILDKVEKWMSACEEESWLEDYNRDDNRYNASRGAHLNLKRAEKARILVNKIPALVDTLVGKTRTWEEDHGMAFMYDGVPLLAMLDEYAMLRHEREEEKRRLKDQKKIQEQPVPDLETAFGSRASPARPVSGTKKVVGPRANGTPNRRLSLNQNGSRSGKRDTMKPVSPMNHAKEDAASRVSGTEPAPTTP</sequence>
<keyword evidence="5" id="KW-0597">Phosphoprotein</keyword>
<keyword evidence="9" id="KW-0175">Coiled coil</keyword>
<reference evidence="11" key="1">
    <citation type="journal article" date="2019" name="Sci. Rep.">
        <title>Draft genome of Tanacetum cinerariifolium, the natural source of mosquito coil.</title>
        <authorList>
            <person name="Yamashiro T."/>
            <person name="Shiraishi A."/>
            <person name="Satake H."/>
            <person name="Nakayama K."/>
        </authorList>
    </citation>
    <scope>NUCLEOTIDE SEQUENCE</scope>
</reference>
<proteinExistence type="inferred from homology"/>
<name>A0A699GHU7_TANCI</name>
<dbReference type="Gene3D" id="1.20.58.1520">
    <property type="match status" value="1"/>
</dbReference>
<gene>
    <name evidence="11" type="ORF">Tci_001281</name>
</gene>
<organism evidence="11">
    <name type="scientific">Tanacetum cinerariifolium</name>
    <name type="common">Dalmatian daisy</name>
    <name type="synonym">Chrysanthemum cinerariifolium</name>
    <dbReference type="NCBI Taxonomy" id="118510"/>
    <lineage>
        <taxon>Eukaryota</taxon>
        <taxon>Viridiplantae</taxon>
        <taxon>Streptophyta</taxon>
        <taxon>Embryophyta</taxon>
        <taxon>Tracheophyta</taxon>
        <taxon>Spermatophyta</taxon>
        <taxon>Magnoliopsida</taxon>
        <taxon>eudicotyledons</taxon>
        <taxon>Gunneridae</taxon>
        <taxon>Pentapetalae</taxon>
        <taxon>asterids</taxon>
        <taxon>campanulids</taxon>
        <taxon>Asterales</taxon>
        <taxon>Asteraceae</taxon>
        <taxon>Asteroideae</taxon>
        <taxon>Anthemideae</taxon>
        <taxon>Anthemidinae</taxon>
        <taxon>Tanacetum</taxon>
    </lineage>
</organism>
<dbReference type="GO" id="GO:0005634">
    <property type="term" value="C:nucleus"/>
    <property type="evidence" value="ECO:0007669"/>
    <property type="project" value="UniProtKB-SubCell"/>
</dbReference>
<keyword evidence="8" id="KW-0539">Nucleus</keyword>
<feature type="compositionally biased region" description="Basic and acidic residues" evidence="10">
    <location>
        <begin position="476"/>
        <end position="489"/>
    </location>
</feature>
<evidence type="ECO:0000256" key="1">
    <source>
        <dbReference type="ARBA" id="ARBA00004123"/>
    </source>
</evidence>
<evidence type="ECO:0000256" key="3">
    <source>
        <dbReference type="ARBA" id="ARBA00006187"/>
    </source>
</evidence>
<dbReference type="GO" id="GO:0005737">
    <property type="term" value="C:cytoplasm"/>
    <property type="evidence" value="ECO:0007669"/>
    <property type="project" value="TreeGrafter"/>
</dbReference>
<dbReference type="GO" id="GO:0005819">
    <property type="term" value="C:spindle"/>
    <property type="evidence" value="ECO:0007669"/>
    <property type="project" value="TreeGrafter"/>
</dbReference>
<dbReference type="GO" id="GO:0000226">
    <property type="term" value="P:microtubule cytoskeleton organization"/>
    <property type="evidence" value="ECO:0007669"/>
    <property type="project" value="InterPro"/>
</dbReference>
<comment type="similarity">
    <text evidence="3">Belongs to the MAP65/ASE1 family.</text>
</comment>
<dbReference type="InterPro" id="IPR007145">
    <property type="entry name" value="MAP65_Ase1_PRC1"/>
</dbReference>
<keyword evidence="4" id="KW-0963">Cytoplasm</keyword>
<evidence type="ECO:0000256" key="2">
    <source>
        <dbReference type="ARBA" id="ARBA00004245"/>
    </source>
</evidence>
<protein>
    <submittedName>
        <fullName evidence="11">65-kDa microtubule-associated protein 1-like</fullName>
    </submittedName>
</protein>
<dbReference type="FunFam" id="1.20.58.1520:FF:000002">
    <property type="entry name" value="65-kDa microtubule-associated protein 6"/>
    <property type="match status" value="1"/>
</dbReference>
<dbReference type="PANTHER" id="PTHR19321:SF41">
    <property type="entry name" value="FASCETTO-RELATED"/>
    <property type="match status" value="1"/>
</dbReference>
<dbReference type="GO" id="GO:0008017">
    <property type="term" value="F:microtubule binding"/>
    <property type="evidence" value="ECO:0007669"/>
    <property type="project" value="InterPro"/>
</dbReference>
<evidence type="ECO:0000256" key="9">
    <source>
        <dbReference type="SAM" id="Coils"/>
    </source>
</evidence>
<dbReference type="GO" id="GO:0000911">
    <property type="term" value="P:cytokinesis by cell plate formation"/>
    <property type="evidence" value="ECO:0007669"/>
    <property type="project" value="TreeGrafter"/>
</dbReference>